<dbReference type="OrthoDB" id="9784230at2"/>
<feature type="domain" description="ABC transporter substrate-binding protein PnrA-like" evidence="6">
    <location>
        <begin position="63"/>
        <end position="369"/>
    </location>
</feature>
<protein>
    <submittedName>
        <fullName evidence="7">BMP family ABC transporter substrate-binding protein</fullName>
    </submittedName>
</protein>
<gene>
    <name evidence="7" type="ORF">FCK90_12330</name>
</gene>
<dbReference type="EMBL" id="SZWF01000019">
    <property type="protein sequence ID" value="KAA9393425.1"/>
    <property type="molecule type" value="Genomic_DNA"/>
</dbReference>
<name>A0A5J5KWY6_9MICC</name>
<dbReference type="Gene3D" id="3.40.50.2300">
    <property type="match status" value="2"/>
</dbReference>
<evidence type="ECO:0000256" key="4">
    <source>
        <dbReference type="ARBA" id="ARBA00023136"/>
    </source>
</evidence>
<dbReference type="Proteomes" id="UP000325957">
    <property type="component" value="Unassembled WGS sequence"/>
</dbReference>
<dbReference type="PANTHER" id="PTHR34296:SF2">
    <property type="entry name" value="ABC TRANSPORTER GUANOSINE-BINDING PROTEIN NUPN"/>
    <property type="match status" value="1"/>
</dbReference>
<accession>A0A5J5KWY6</accession>
<evidence type="ECO:0000256" key="3">
    <source>
        <dbReference type="ARBA" id="ARBA00022729"/>
    </source>
</evidence>
<dbReference type="InterPro" id="IPR003760">
    <property type="entry name" value="PnrA-like"/>
</dbReference>
<evidence type="ECO:0000313" key="8">
    <source>
        <dbReference type="Proteomes" id="UP000325957"/>
    </source>
</evidence>
<organism evidence="7 8">
    <name type="scientific">Kocuria coralli</name>
    <dbReference type="NCBI Taxonomy" id="1461025"/>
    <lineage>
        <taxon>Bacteria</taxon>
        <taxon>Bacillati</taxon>
        <taxon>Actinomycetota</taxon>
        <taxon>Actinomycetes</taxon>
        <taxon>Micrococcales</taxon>
        <taxon>Micrococcaceae</taxon>
        <taxon>Kocuria</taxon>
    </lineage>
</organism>
<keyword evidence="5" id="KW-0449">Lipoprotein</keyword>
<evidence type="ECO:0000256" key="2">
    <source>
        <dbReference type="ARBA" id="ARBA00022475"/>
    </source>
</evidence>
<evidence type="ECO:0000256" key="1">
    <source>
        <dbReference type="ARBA" id="ARBA00004236"/>
    </source>
</evidence>
<comment type="subcellular location">
    <subcellularLocation>
        <location evidence="1">Cell membrane</location>
    </subcellularLocation>
</comment>
<comment type="caution">
    <text evidence="7">The sequence shown here is derived from an EMBL/GenBank/DDBJ whole genome shotgun (WGS) entry which is preliminary data.</text>
</comment>
<dbReference type="PANTHER" id="PTHR34296">
    <property type="entry name" value="TRANSCRIPTIONAL ACTIVATOR PROTEIN MED"/>
    <property type="match status" value="1"/>
</dbReference>
<dbReference type="InterPro" id="IPR050957">
    <property type="entry name" value="BMP_lipoprotein"/>
</dbReference>
<keyword evidence="8" id="KW-1185">Reference proteome</keyword>
<evidence type="ECO:0000313" key="7">
    <source>
        <dbReference type="EMBL" id="KAA9393425.1"/>
    </source>
</evidence>
<proteinExistence type="predicted"/>
<reference evidence="7 8" key="1">
    <citation type="submission" date="2019-05" db="EMBL/GenBank/DDBJ databases">
        <title>Kocuria coralli sp. nov., a novel actinobacterium isolated from coral reef seawater.</title>
        <authorList>
            <person name="Li J."/>
        </authorList>
    </citation>
    <scope>NUCLEOTIDE SEQUENCE [LARGE SCALE GENOMIC DNA]</scope>
    <source>
        <strain evidence="7 8">SCSIO 13007</strain>
    </source>
</reference>
<keyword evidence="3" id="KW-0732">Signal</keyword>
<sequence>MTVQETIVPITSTRHPLLTPGTGRAAKALTAALAGTLLVVTGCGQAPDSDDAGETSDFTGCIVADASGFNDASFNEAAMNGMRQVEEDRGIQVRSAEAAEAQDANPALTSMADSGCDLTVAMSYTMVDPLREVAAANPESHFMIVDDDSIQADNVKPVVYNTAEAAFLAGYLAAGTSETGTVGTLGGMQQPAVTVFMDGFALGVAHWNETQGADVQVVGWNESTQQGTFVNSYTDTNAAKTMTRNLMDQGADVVMPVAGQAGNGALDAVLESENAKIVWVDQDGFESLDRGKDRVLTSVMKGITTSTVDVLDQSVDGEFSPETYVGTLENGGVSIADFHDGAAPVDPQLQEQVGQLRQQIIDGELSVDSRSAPSS</sequence>
<dbReference type="CDD" id="cd06354">
    <property type="entry name" value="PBP1_PrnA-like"/>
    <property type="match status" value="1"/>
</dbReference>
<evidence type="ECO:0000256" key="5">
    <source>
        <dbReference type="ARBA" id="ARBA00023288"/>
    </source>
</evidence>
<dbReference type="AlphaFoldDB" id="A0A5J5KWY6"/>
<keyword evidence="4" id="KW-0472">Membrane</keyword>
<keyword evidence="2" id="KW-1003">Cell membrane</keyword>
<evidence type="ECO:0000259" key="6">
    <source>
        <dbReference type="Pfam" id="PF02608"/>
    </source>
</evidence>
<dbReference type="GO" id="GO:0005886">
    <property type="term" value="C:plasma membrane"/>
    <property type="evidence" value="ECO:0007669"/>
    <property type="project" value="UniProtKB-SubCell"/>
</dbReference>
<dbReference type="Pfam" id="PF02608">
    <property type="entry name" value="Bmp"/>
    <property type="match status" value="1"/>
</dbReference>